<dbReference type="GO" id="GO:0016705">
    <property type="term" value="F:oxidoreductase activity, acting on paired donors, with incorporation or reduction of molecular oxygen"/>
    <property type="evidence" value="ECO:0007669"/>
    <property type="project" value="InterPro"/>
</dbReference>
<dbReference type="InterPro" id="IPR050121">
    <property type="entry name" value="Cytochrome_P450_monoxygenase"/>
</dbReference>
<proteinExistence type="predicted"/>
<dbReference type="Proteomes" id="UP000191518">
    <property type="component" value="Unassembled WGS sequence"/>
</dbReference>
<keyword evidence="1" id="KW-0479">Metal-binding</keyword>
<organism evidence="2 3">
    <name type="scientific">Penicillium vulpinum</name>
    <dbReference type="NCBI Taxonomy" id="29845"/>
    <lineage>
        <taxon>Eukaryota</taxon>
        <taxon>Fungi</taxon>
        <taxon>Dikarya</taxon>
        <taxon>Ascomycota</taxon>
        <taxon>Pezizomycotina</taxon>
        <taxon>Eurotiomycetes</taxon>
        <taxon>Eurotiomycetidae</taxon>
        <taxon>Eurotiales</taxon>
        <taxon>Aspergillaceae</taxon>
        <taxon>Penicillium</taxon>
    </lineage>
</organism>
<dbReference type="AlphaFoldDB" id="A0A1V6S864"/>
<reference evidence="3" key="1">
    <citation type="journal article" date="2017" name="Nat. Microbiol.">
        <title>Global analysis of biosynthetic gene clusters reveals vast potential of secondary metabolite production in Penicillium species.</title>
        <authorList>
            <person name="Nielsen J.C."/>
            <person name="Grijseels S."/>
            <person name="Prigent S."/>
            <person name="Ji B."/>
            <person name="Dainat J."/>
            <person name="Nielsen K.F."/>
            <person name="Frisvad J.C."/>
            <person name="Workman M."/>
            <person name="Nielsen J."/>
        </authorList>
    </citation>
    <scope>NUCLEOTIDE SEQUENCE [LARGE SCALE GENOMIC DNA]</scope>
    <source>
        <strain evidence="3">IBT 29486</strain>
    </source>
</reference>
<dbReference type="SUPFAM" id="SSF48264">
    <property type="entry name" value="Cytochrome P450"/>
    <property type="match status" value="1"/>
</dbReference>
<dbReference type="PANTHER" id="PTHR24305:SF87">
    <property type="entry name" value="CYTOCHROME P450 MONOOXYGENASE ALND-RELATED"/>
    <property type="match status" value="1"/>
</dbReference>
<dbReference type="InterPro" id="IPR036396">
    <property type="entry name" value="Cyt_P450_sf"/>
</dbReference>
<dbReference type="InterPro" id="IPR001128">
    <property type="entry name" value="Cyt_P450"/>
</dbReference>
<dbReference type="STRING" id="29845.A0A1V6S864"/>
<comment type="cofactor">
    <cofactor evidence="1">
        <name>heme</name>
        <dbReference type="ChEBI" id="CHEBI:30413"/>
    </cofactor>
</comment>
<dbReference type="InterPro" id="IPR002401">
    <property type="entry name" value="Cyt_P450_E_grp-I"/>
</dbReference>
<dbReference type="GO" id="GO:0004497">
    <property type="term" value="F:monooxygenase activity"/>
    <property type="evidence" value="ECO:0007669"/>
    <property type="project" value="InterPro"/>
</dbReference>
<name>A0A1V6S864_9EURO</name>
<feature type="binding site" description="axial binding residue" evidence="1">
    <location>
        <position position="491"/>
    </location>
    <ligand>
        <name>heme</name>
        <dbReference type="ChEBI" id="CHEBI:30413"/>
    </ligand>
    <ligandPart>
        <name>Fe</name>
        <dbReference type="ChEBI" id="CHEBI:18248"/>
    </ligandPart>
</feature>
<evidence type="ECO:0000256" key="1">
    <source>
        <dbReference type="PIRSR" id="PIRSR602401-1"/>
    </source>
</evidence>
<dbReference type="FunFam" id="1.10.630.10:FF:000090">
    <property type="entry name" value="Cytochrome P450 monooxygenase"/>
    <property type="match status" value="1"/>
</dbReference>
<dbReference type="GO" id="GO:0043386">
    <property type="term" value="P:mycotoxin biosynthetic process"/>
    <property type="evidence" value="ECO:0007669"/>
    <property type="project" value="UniProtKB-ARBA"/>
</dbReference>
<dbReference type="PRINTS" id="PR00463">
    <property type="entry name" value="EP450I"/>
</dbReference>
<keyword evidence="1" id="KW-0408">Iron</keyword>
<dbReference type="PANTHER" id="PTHR24305">
    <property type="entry name" value="CYTOCHROME P450"/>
    <property type="match status" value="1"/>
</dbReference>
<dbReference type="OrthoDB" id="1470350at2759"/>
<dbReference type="GO" id="GO:0020037">
    <property type="term" value="F:heme binding"/>
    <property type="evidence" value="ECO:0007669"/>
    <property type="project" value="InterPro"/>
</dbReference>
<sequence>MSAKSIYLAGSPPNETSSSIDVSRVKTLDELRYGVAKFFSIADSKSLSFHGESGVLSTMDEIRQTTTKIGVRVDSQIIREPLSPPEIPIVGNYFEIYSDHIGNHDRLFRRYGSVIKTVNMGTTVYFTNDPRVSEIVLGENEFFTKTTSNSNHPLFWMNNNMALFTCDTAAPAFKLAHRFVPPSMSTKATKHYVPTLQRAVEASFAVFDELDERQQAWHTYQYMFKLGGQIVCKVVLGQDVGHFDTVDTHPHEIIRLMGEYLALMKQTSLSPPWFKYLPFSSLRRLYIVEERLWALIDQVAAAWPLPDAPDLPIAQAALESTCIADYLKRATDDSGQKLPHNYLLSNIVSILGAGLTTSSSMLSLLLYAITKYPGMQERILQELIDHDVTQDTQWTHDNLMNLPFLNRFVKETLRLHGPAFQTARNAKKNVIVPGGWLIPADSVVIPTFPSIHRHQDYWDNPDRFDPDRWLAKDVKKHRLAYTPFAAGPRGCVGFNIVHVEARLVLALLVLRYEICDVSKEPMMYDPEFLVVRPINSYVRASRRTSWPDKGA</sequence>
<keyword evidence="3" id="KW-1185">Reference proteome</keyword>
<dbReference type="Gene3D" id="1.10.630.10">
    <property type="entry name" value="Cytochrome P450"/>
    <property type="match status" value="1"/>
</dbReference>
<dbReference type="Pfam" id="PF00067">
    <property type="entry name" value="p450"/>
    <property type="match status" value="1"/>
</dbReference>
<protein>
    <recommendedName>
        <fullName evidence="4">Cytochrome P450 monooxygenase</fullName>
    </recommendedName>
</protein>
<accession>A0A1V6S864</accession>
<comment type="caution">
    <text evidence="2">The sequence shown here is derived from an EMBL/GenBank/DDBJ whole genome shotgun (WGS) entry which is preliminary data.</text>
</comment>
<dbReference type="CDD" id="cd00302">
    <property type="entry name" value="cytochrome_P450"/>
    <property type="match status" value="1"/>
</dbReference>
<keyword evidence="1" id="KW-0349">Heme</keyword>
<dbReference type="GO" id="GO:0005506">
    <property type="term" value="F:iron ion binding"/>
    <property type="evidence" value="ECO:0007669"/>
    <property type="project" value="InterPro"/>
</dbReference>
<evidence type="ECO:0000313" key="2">
    <source>
        <dbReference type="EMBL" id="OQE09909.1"/>
    </source>
</evidence>
<evidence type="ECO:0000313" key="3">
    <source>
        <dbReference type="Proteomes" id="UP000191518"/>
    </source>
</evidence>
<dbReference type="PRINTS" id="PR00385">
    <property type="entry name" value="P450"/>
</dbReference>
<evidence type="ECO:0008006" key="4">
    <source>
        <dbReference type="Google" id="ProtNLM"/>
    </source>
</evidence>
<dbReference type="EMBL" id="MDYP01000005">
    <property type="protein sequence ID" value="OQE09909.1"/>
    <property type="molecule type" value="Genomic_DNA"/>
</dbReference>
<gene>
    <name evidence="2" type="ORF">PENVUL_c005G07406</name>
</gene>